<comment type="caution">
    <text evidence="1">The sequence shown here is derived from an EMBL/GenBank/DDBJ whole genome shotgun (WGS) entry which is preliminary data.</text>
</comment>
<keyword evidence="2" id="KW-1185">Reference proteome</keyword>
<evidence type="ECO:0000313" key="2">
    <source>
        <dbReference type="Proteomes" id="UP001054889"/>
    </source>
</evidence>
<reference evidence="1" key="1">
    <citation type="journal article" date="2018" name="DNA Res.">
        <title>Multiple hybrid de novo genome assembly of finger millet, an orphan allotetraploid crop.</title>
        <authorList>
            <person name="Hatakeyama M."/>
            <person name="Aluri S."/>
            <person name="Balachadran M.T."/>
            <person name="Sivarajan S.R."/>
            <person name="Patrignani A."/>
            <person name="Gruter S."/>
            <person name="Poveda L."/>
            <person name="Shimizu-Inatsugi R."/>
            <person name="Baeten J."/>
            <person name="Francoijs K.J."/>
            <person name="Nataraja K.N."/>
            <person name="Reddy Y.A.N."/>
            <person name="Phadnis S."/>
            <person name="Ravikumar R.L."/>
            <person name="Schlapbach R."/>
            <person name="Sreeman S.M."/>
            <person name="Shimizu K.K."/>
        </authorList>
    </citation>
    <scope>NUCLEOTIDE SEQUENCE</scope>
</reference>
<reference evidence="1" key="2">
    <citation type="submission" date="2021-12" db="EMBL/GenBank/DDBJ databases">
        <title>Resequencing data analysis of finger millet.</title>
        <authorList>
            <person name="Hatakeyama M."/>
            <person name="Aluri S."/>
            <person name="Balachadran M.T."/>
            <person name="Sivarajan S.R."/>
            <person name="Poveda L."/>
            <person name="Shimizu-Inatsugi R."/>
            <person name="Schlapbach R."/>
            <person name="Sreeman S.M."/>
            <person name="Shimizu K.K."/>
        </authorList>
    </citation>
    <scope>NUCLEOTIDE SEQUENCE</scope>
</reference>
<dbReference type="EMBL" id="BQKI01000071">
    <property type="protein sequence ID" value="GJN14901.1"/>
    <property type="molecule type" value="Genomic_DNA"/>
</dbReference>
<gene>
    <name evidence="1" type="primary">gb01777</name>
    <name evidence="1" type="ORF">PR202_gb01777</name>
</gene>
<name>A0AAV5DXH6_ELECO</name>
<dbReference type="PANTHER" id="PTHR33526">
    <property type="entry name" value="OS07G0123800 PROTEIN"/>
    <property type="match status" value="1"/>
</dbReference>
<dbReference type="PANTHER" id="PTHR33526:SF14">
    <property type="entry name" value="OS05G0512100 PROTEIN"/>
    <property type="match status" value="1"/>
</dbReference>
<dbReference type="AlphaFoldDB" id="A0AAV5DXH6"/>
<organism evidence="1 2">
    <name type="scientific">Eleusine coracana subsp. coracana</name>
    <dbReference type="NCBI Taxonomy" id="191504"/>
    <lineage>
        <taxon>Eukaryota</taxon>
        <taxon>Viridiplantae</taxon>
        <taxon>Streptophyta</taxon>
        <taxon>Embryophyta</taxon>
        <taxon>Tracheophyta</taxon>
        <taxon>Spermatophyta</taxon>
        <taxon>Magnoliopsida</taxon>
        <taxon>Liliopsida</taxon>
        <taxon>Poales</taxon>
        <taxon>Poaceae</taxon>
        <taxon>PACMAD clade</taxon>
        <taxon>Chloridoideae</taxon>
        <taxon>Cynodonteae</taxon>
        <taxon>Eleusininae</taxon>
        <taxon>Eleusine</taxon>
    </lineage>
</organism>
<proteinExistence type="predicted"/>
<accession>A0AAV5DXH6</accession>
<protein>
    <submittedName>
        <fullName evidence="1">Uncharacterized protein</fullName>
    </submittedName>
</protein>
<sequence>MSACAGMMPTHAGAVGGRGGYHAPAMQAAASFSSRTRRTGADDDVEALIRAASRRQQASGRGGGEGGEVSVVPARTRSCVAVAVGRIDEDSPCEFGASDDVRVGGPAPVRRARSVAVGGAGLAKRANAGAGFGAAKRSAVHG</sequence>
<evidence type="ECO:0000313" key="1">
    <source>
        <dbReference type="EMBL" id="GJN14901.1"/>
    </source>
</evidence>
<dbReference type="Proteomes" id="UP001054889">
    <property type="component" value="Unassembled WGS sequence"/>
</dbReference>